<evidence type="ECO:0000256" key="3">
    <source>
        <dbReference type="ARBA" id="ARBA00023015"/>
    </source>
</evidence>
<dbReference type="CDD" id="cd00383">
    <property type="entry name" value="trans_reg_C"/>
    <property type="match status" value="1"/>
</dbReference>
<evidence type="ECO:0000256" key="1">
    <source>
        <dbReference type="ARBA" id="ARBA00022553"/>
    </source>
</evidence>
<dbReference type="PROSITE" id="PS51755">
    <property type="entry name" value="OMPR_PHOB"/>
    <property type="match status" value="1"/>
</dbReference>
<organism evidence="10 11">
    <name type="scientific">Raoultella terrigena</name>
    <name type="common">Klebsiella terrigena</name>
    <dbReference type="NCBI Taxonomy" id="577"/>
    <lineage>
        <taxon>Bacteria</taxon>
        <taxon>Pseudomonadati</taxon>
        <taxon>Pseudomonadota</taxon>
        <taxon>Gammaproteobacteria</taxon>
        <taxon>Enterobacterales</taxon>
        <taxon>Enterobacteriaceae</taxon>
        <taxon>Klebsiella/Raoultella group</taxon>
        <taxon>Raoultella</taxon>
    </lineage>
</organism>
<keyword evidence="3" id="KW-0805">Transcription regulation</keyword>
<dbReference type="GO" id="GO:0032993">
    <property type="term" value="C:protein-DNA complex"/>
    <property type="evidence" value="ECO:0007669"/>
    <property type="project" value="TreeGrafter"/>
</dbReference>
<dbReference type="Pfam" id="PF00486">
    <property type="entry name" value="Trans_reg_C"/>
    <property type="match status" value="1"/>
</dbReference>
<dbReference type="SUPFAM" id="SSF46894">
    <property type="entry name" value="C-terminal effector domain of the bipartite response regulators"/>
    <property type="match status" value="1"/>
</dbReference>
<dbReference type="AlphaFoldDB" id="A0A4V6J0X5"/>
<evidence type="ECO:0000259" key="8">
    <source>
        <dbReference type="PROSITE" id="PS50110"/>
    </source>
</evidence>
<keyword evidence="5" id="KW-0804">Transcription</keyword>
<gene>
    <name evidence="10" type="primary">phoP_1</name>
    <name evidence="10" type="ORF">NCTC9185_00057</name>
</gene>
<dbReference type="Proteomes" id="UP000339249">
    <property type="component" value="Unassembled WGS sequence"/>
</dbReference>
<dbReference type="GO" id="GO:0005829">
    <property type="term" value="C:cytosol"/>
    <property type="evidence" value="ECO:0007669"/>
    <property type="project" value="TreeGrafter"/>
</dbReference>
<proteinExistence type="predicted"/>
<dbReference type="NCBIfam" id="NF008078">
    <property type="entry name" value="PRK10816.1"/>
    <property type="match status" value="1"/>
</dbReference>
<dbReference type="Gene3D" id="1.10.10.10">
    <property type="entry name" value="Winged helix-like DNA-binding domain superfamily/Winged helix DNA-binding domain"/>
    <property type="match status" value="1"/>
</dbReference>
<keyword evidence="4 7" id="KW-0238">DNA-binding</keyword>
<feature type="DNA-binding region" description="OmpR/PhoB-type" evidence="7">
    <location>
        <begin position="96"/>
        <end position="194"/>
    </location>
</feature>
<evidence type="ECO:0000256" key="7">
    <source>
        <dbReference type="PROSITE-ProRule" id="PRU01091"/>
    </source>
</evidence>
<evidence type="ECO:0000313" key="11">
    <source>
        <dbReference type="Proteomes" id="UP000339249"/>
    </source>
</evidence>
<name>A0A4V6J0X5_RAOTE</name>
<dbReference type="Gene3D" id="3.40.50.2300">
    <property type="match status" value="1"/>
</dbReference>
<evidence type="ECO:0000256" key="2">
    <source>
        <dbReference type="ARBA" id="ARBA00023012"/>
    </source>
</evidence>
<dbReference type="InterPro" id="IPR001789">
    <property type="entry name" value="Sig_transdc_resp-reg_receiver"/>
</dbReference>
<feature type="domain" description="Response regulatory" evidence="8">
    <location>
        <begin position="1"/>
        <end position="88"/>
    </location>
</feature>
<dbReference type="PROSITE" id="PS50110">
    <property type="entry name" value="RESPONSE_REGULATORY"/>
    <property type="match status" value="1"/>
</dbReference>
<sequence>MRRKMQKRPTTISANTYRYRHVDLGLPDEDGLSLIRRWRSHEVSVPVLVLTAREGWQDKVEVLSAGADDYVTKPFHIEEVAARMQALLRRNSGLASQVISLPPFQVDLSRRELSVNEQPIKLTAFEYTIMETLIRNRGKVVSKDSLMLQLYPDAELRESHTIDVLMGRLRKKIQAQHPHDVITTVRGQAICSNCADEGSATAYFAAFPARPLSAGDGGRGAGALAGLRHGRAGRL</sequence>
<dbReference type="SMART" id="SM00862">
    <property type="entry name" value="Trans_reg_C"/>
    <property type="match status" value="1"/>
</dbReference>
<feature type="domain" description="OmpR/PhoB-type" evidence="9">
    <location>
        <begin position="96"/>
        <end position="194"/>
    </location>
</feature>
<dbReference type="InterPro" id="IPR016032">
    <property type="entry name" value="Sig_transdc_resp-reg_C-effctor"/>
</dbReference>
<evidence type="ECO:0000259" key="9">
    <source>
        <dbReference type="PROSITE" id="PS51755"/>
    </source>
</evidence>
<keyword evidence="1 6" id="KW-0597">Phosphoprotein</keyword>
<dbReference type="InterPro" id="IPR011006">
    <property type="entry name" value="CheY-like_superfamily"/>
</dbReference>
<dbReference type="SUPFAM" id="SSF52172">
    <property type="entry name" value="CheY-like"/>
    <property type="match status" value="1"/>
</dbReference>
<dbReference type="InterPro" id="IPR039420">
    <property type="entry name" value="WalR-like"/>
</dbReference>
<evidence type="ECO:0000313" key="10">
    <source>
        <dbReference type="EMBL" id="VTN08184.1"/>
    </source>
</evidence>
<dbReference type="PANTHER" id="PTHR48111:SF71">
    <property type="entry name" value="TRANSCRIPTIONAL REGULATORY PROTEIN PHOP"/>
    <property type="match status" value="1"/>
</dbReference>
<keyword evidence="2" id="KW-0902">Two-component regulatory system</keyword>
<dbReference type="InterPro" id="IPR001867">
    <property type="entry name" value="OmpR/PhoB-type_DNA-bd"/>
</dbReference>
<evidence type="ECO:0000256" key="6">
    <source>
        <dbReference type="PROSITE-ProRule" id="PRU00169"/>
    </source>
</evidence>
<dbReference type="InterPro" id="IPR036388">
    <property type="entry name" value="WH-like_DNA-bd_sf"/>
</dbReference>
<dbReference type="GO" id="GO:0006355">
    <property type="term" value="P:regulation of DNA-templated transcription"/>
    <property type="evidence" value="ECO:0007669"/>
    <property type="project" value="InterPro"/>
</dbReference>
<dbReference type="GO" id="GO:0000156">
    <property type="term" value="F:phosphorelay response regulator activity"/>
    <property type="evidence" value="ECO:0007669"/>
    <property type="project" value="TreeGrafter"/>
</dbReference>
<dbReference type="Pfam" id="PF00072">
    <property type="entry name" value="Response_reg"/>
    <property type="match status" value="1"/>
</dbReference>
<feature type="modified residue" description="4-aspartylphosphate" evidence="6">
    <location>
        <position position="23"/>
    </location>
</feature>
<dbReference type="PANTHER" id="PTHR48111">
    <property type="entry name" value="REGULATOR OF RPOS"/>
    <property type="match status" value="1"/>
</dbReference>
<evidence type="ECO:0000256" key="4">
    <source>
        <dbReference type="ARBA" id="ARBA00023125"/>
    </source>
</evidence>
<protein>
    <submittedName>
        <fullName evidence="10">Virulence transcriptional regulatory protein phoP</fullName>
    </submittedName>
</protein>
<dbReference type="GO" id="GO:0000976">
    <property type="term" value="F:transcription cis-regulatory region binding"/>
    <property type="evidence" value="ECO:0007669"/>
    <property type="project" value="TreeGrafter"/>
</dbReference>
<dbReference type="FunFam" id="1.10.10.10:FF:000098">
    <property type="entry name" value="Two-component system response regulator PhoP"/>
    <property type="match status" value="1"/>
</dbReference>
<evidence type="ECO:0000256" key="5">
    <source>
        <dbReference type="ARBA" id="ARBA00023163"/>
    </source>
</evidence>
<dbReference type="EMBL" id="CABDVU010000001">
    <property type="protein sequence ID" value="VTN08184.1"/>
    <property type="molecule type" value="Genomic_DNA"/>
</dbReference>
<reference evidence="10 11" key="1">
    <citation type="submission" date="2019-04" db="EMBL/GenBank/DDBJ databases">
        <authorList>
            <consortium name="Pathogen Informatics"/>
        </authorList>
    </citation>
    <scope>NUCLEOTIDE SEQUENCE [LARGE SCALE GENOMIC DNA]</scope>
    <source>
        <strain evidence="10 11">NCTC9185</strain>
    </source>
</reference>
<accession>A0A4V6J0X5</accession>